<dbReference type="InterPro" id="IPR000524">
    <property type="entry name" value="Tscrpt_reg_HTH_GntR"/>
</dbReference>
<evidence type="ECO:0000256" key="2">
    <source>
        <dbReference type="ARBA" id="ARBA00023125"/>
    </source>
</evidence>
<feature type="domain" description="HTH gntR-type" evidence="4">
    <location>
        <begin position="9"/>
        <end position="77"/>
    </location>
</feature>
<dbReference type="CDD" id="cd07377">
    <property type="entry name" value="WHTH_GntR"/>
    <property type="match status" value="1"/>
</dbReference>
<proteinExistence type="predicted"/>
<evidence type="ECO:0000313" key="5">
    <source>
        <dbReference type="EMBL" id="MBM6921957.1"/>
    </source>
</evidence>
<dbReference type="PANTHER" id="PTHR38445">
    <property type="entry name" value="HTH-TYPE TRANSCRIPTIONAL REPRESSOR YTRA"/>
    <property type="match status" value="1"/>
</dbReference>
<dbReference type="AlphaFoldDB" id="A0A939BFC6"/>
<reference evidence="5" key="1">
    <citation type="submission" date="2020-08" db="EMBL/GenBank/DDBJ databases">
        <authorList>
            <person name="Cejkova D."/>
            <person name="Kubasova T."/>
            <person name="Jahodarova E."/>
            <person name="Rychlik I."/>
        </authorList>
    </citation>
    <scope>NUCLEOTIDE SEQUENCE</scope>
    <source>
        <strain evidence="5">An559</strain>
    </source>
</reference>
<protein>
    <submittedName>
        <fullName evidence="5">GntR family transcriptional regulator</fullName>
    </submittedName>
</protein>
<dbReference type="RefSeq" id="WP_204448347.1">
    <property type="nucleotide sequence ID" value="NZ_JACJKY010000035.1"/>
</dbReference>
<evidence type="ECO:0000256" key="3">
    <source>
        <dbReference type="ARBA" id="ARBA00023163"/>
    </source>
</evidence>
<keyword evidence="3" id="KW-0804">Transcription</keyword>
<reference evidence="5" key="2">
    <citation type="journal article" date="2021" name="Sci. Rep.">
        <title>The distribution of antibiotic resistance genes in chicken gut microbiota commensals.</title>
        <authorList>
            <person name="Juricova H."/>
            <person name="Matiasovicova J."/>
            <person name="Kubasova T."/>
            <person name="Cejkova D."/>
            <person name="Rychlik I."/>
        </authorList>
    </citation>
    <scope>NUCLEOTIDE SEQUENCE</scope>
    <source>
        <strain evidence="5">An559</strain>
    </source>
</reference>
<keyword evidence="2" id="KW-0238">DNA-binding</keyword>
<comment type="caution">
    <text evidence="5">The sequence shown here is derived from an EMBL/GenBank/DDBJ whole genome shotgun (WGS) entry which is preliminary data.</text>
</comment>
<dbReference type="EMBL" id="JACJKY010000035">
    <property type="protein sequence ID" value="MBM6921957.1"/>
    <property type="molecule type" value="Genomic_DNA"/>
</dbReference>
<dbReference type="Proteomes" id="UP000774750">
    <property type="component" value="Unassembled WGS sequence"/>
</dbReference>
<dbReference type="GO" id="GO:0003700">
    <property type="term" value="F:DNA-binding transcription factor activity"/>
    <property type="evidence" value="ECO:0007669"/>
    <property type="project" value="InterPro"/>
</dbReference>
<keyword evidence="1" id="KW-0805">Transcription regulation</keyword>
<organism evidence="5 6">
    <name type="scientific">Merdimmobilis hominis</name>
    <dbReference type="NCBI Taxonomy" id="2897707"/>
    <lineage>
        <taxon>Bacteria</taxon>
        <taxon>Bacillati</taxon>
        <taxon>Bacillota</taxon>
        <taxon>Clostridia</taxon>
        <taxon>Eubacteriales</taxon>
        <taxon>Oscillospiraceae</taxon>
        <taxon>Merdimmobilis</taxon>
    </lineage>
</organism>
<accession>A0A939BFC6</accession>
<name>A0A939BFC6_9FIRM</name>
<dbReference type="PANTHER" id="PTHR38445:SF6">
    <property type="entry name" value="GNTR-FAMILY TRANSCRIPTIONAL REGULATOR"/>
    <property type="match status" value="1"/>
</dbReference>
<dbReference type="SMART" id="SM00345">
    <property type="entry name" value="HTH_GNTR"/>
    <property type="match status" value="1"/>
</dbReference>
<evidence type="ECO:0000313" key="6">
    <source>
        <dbReference type="Proteomes" id="UP000774750"/>
    </source>
</evidence>
<dbReference type="PROSITE" id="PS50949">
    <property type="entry name" value="HTH_GNTR"/>
    <property type="match status" value="1"/>
</dbReference>
<dbReference type="SUPFAM" id="SSF46785">
    <property type="entry name" value="Winged helix' DNA-binding domain"/>
    <property type="match status" value="1"/>
</dbReference>
<gene>
    <name evidence="5" type="ORF">H6A12_12490</name>
</gene>
<dbReference type="Gene3D" id="1.10.10.10">
    <property type="entry name" value="Winged helix-like DNA-binding domain superfamily/Winged helix DNA-binding domain"/>
    <property type="match status" value="1"/>
</dbReference>
<dbReference type="Pfam" id="PF00392">
    <property type="entry name" value="GntR"/>
    <property type="match status" value="1"/>
</dbReference>
<evidence type="ECO:0000256" key="1">
    <source>
        <dbReference type="ARBA" id="ARBA00023015"/>
    </source>
</evidence>
<keyword evidence="6" id="KW-1185">Reference proteome</keyword>
<evidence type="ECO:0000259" key="4">
    <source>
        <dbReference type="PROSITE" id="PS50949"/>
    </source>
</evidence>
<dbReference type="InterPro" id="IPR036388">
    <property type="entry name" value="WH-like_DNA-bd_sf"/>
</dbReference>
<dbReference type="InterPro" id="IPR036390">
    <property type="entry name" value="WH_DNA-bd_sf"/>
</dbReference>
<dbReference type="GO" id="GO:0003677">
    <property type="term" value="F:DNA binding"/>
    <property type="evidence" value="ECO:0007669"/>
    <property type="project" value="UniProtKB-KW"/>
</dbReference>
<sequence length="122" mass="13968">MRWEFDNTRPVYIQLCEQFTNAIISGAIKPGEKLLSVRDLAKEAGVNPNTMQKALSELERNGLLYTQRTAGRFVTENQEKINEIKQETARLRVSQFLNEMAQLGIQPQEIEALLAKMKKEES</sequence>